<dbReference type="EMBL" id="BAAADE010000010">
    <property type="protein sequence ID" value="GAA0613153.1"/>
    <property type="molecule type" value="Genomic_DNA"/>
</dbReference>
<name>A0ABP3RM36_9HYPH</name>
<evidence type="ECO:0000313" key="2">
    <source>
        <dbReference type="EMBL" id="GAA0613153.1"/>
    </source>
</evidence>
<proteinExistence type="predicted"/>
<organism evidence="2 3">
    <name type="scientific">Paenochrobactrum glaciei</name>
    <dbReference type="NCBI Taxonomy" id="486407"/>
    <lineage>
        <taxon>Bacteria</taxon>
        <taxon>Pseudomonadati</taxon>
        <taxon>Pseudomonadota</taxon>
        <taxon>Alphaproteobacteria</taxon>
        <taxon>Hyphomicrobiales</taxon>
        <taxon>Brucellaceae</taxon>
        <taxon>Paenochrobactrum</taxon>
    </lineage>
</organism>
<keyword evidence="1" id="KW-0472">Membrane</keyword>
<dbReference type="Proteomes" id="UP001424441">
    <property type="component" value="Unassembled WGS sequence"/>
</dbReference>
<gene>
    <name evidence="2" type="ORF">GCM10008943_30670</name>
</gene>
<comment type="caution">
    <text evidence="2">The sequence shown here is derived from an EMBL/GenBank/DDBJ whole genome shotgun (WGS) entry which is preliminary data.</text>
</comment>
<evidence type="ECO:0000256" key="1">
    <source>
        <dbReference type="SAM" id="Phobius"/>
    </source>
</evidence>
<protein>
    <submittedName>
        <fullName evidence="2">Uncharacterized protein</fullName>
    </submittedName>
</protein>
<evidence type="ECO:0000313" key="3">
    <source>
        <dbReference type="Proteomes" id="UP001424441"/>
    </source>
</evidence>
<keyword evidence="3" id="KW-1185">Reference proteome</keyword>
<keyword evidence="1" id="KW-1133">Transmembrane helix</keyword>
<reference evidence="3" key="1">
    <citation type="journal article" date="2019" name="Int. J. Syst. Evol. Microbiol.">
        <title>The Global Catalogue of Microorganisms (GCM) 10K type strain sequencing project: providing services to taxonomists for standard genome sequencing and annotation.</title>
        <authorList>
            <consortium name="The Broad Institute Genomics Platform"/>
            <consortium name="The Broad Institute Genome Sequencing Center for Infectious Disease"/>
            <person name="Wu L."/>
            <person name="Ma J."/>
        </authorList>
    </citation>
    <scope>NUCLEOTIDE SEQUENCE [LARGE SCALE GENOMIC DNA]</scope>
    <source>
        <strain evidence="3">JCM 15115</strain>
    </source>
</reference>
<sequence length="100" mass="11467">MLVMIPNDNDFDLRSRIIGNEHQITAMALRVTSLEQWQRQAELADARKDEQWKHMDNRFNDLEKKISGVSETLAKVVWLIISALILGVISFIIKGGFNTL</sequence>
<feature type="transmembrane region" description="Helical" evidence="1">
    <location>
        <begin position="73"/>
        <end position="93"/>
    </location>
</feature>
<accession>A0ABP3RM36</accession>
<keyword evidence="1" id="KW-0812">Transmembrane</keyword>